<keyword evidence="2" id="KW-0238">DNA-binding</keyword>
<evidence type="ECO:0000259" key="1">
    <source>
        <dbReference type="PROSITE" id="PS51702"/>
    </source>
</evidence>
<evidence type="ECO:0000313" key="2">
    <source>
        <dbReference type="EMBL" id="DAG00087.1"/>
    </source>
</evidence>
<feature type="domain" description="HTH Mu-type" evidence="1">
    <location>
        <begin position="1"/>
        <end position="37"/>
    </location>
</feature>
<reference evidence="2" key="1">
    <citation type="journal article" date="2021" name="Proc. Natl. Acad. Sci. U.S.A.">
        <title>A Catalog of Tens of Thousands of Viruses from Human Metagenomes Reveals Hidden Associations with Chronic Diseases.</title>
        <authorList>
            <person name="Tisza M.J."/>
            <person name="Buck C.B."/>
        </authorList>
    </citation>
    <scope>NUCLEOTIDE SEQUENCE</scope>
    <source>
        <strain evidence="2">CtBeL15</strain>
    </source>
</reference>
<sequence>MLIFVEKRKSRPIGRLFHISSIPANTITSLKERSLQQ</sequence>
<proteinExistence type="predicted"/>
<dbReference type="GO" id="GO:0003677">
    <property type="term" value="F:DNA binding"/>
    <property type="evidence" value="ECO:0007669"/>
    <property type="project" value="UniProtKB-KW"/>
</dbReference>
<organism evidence="2">
    <name type="scientific">Siphoviridae sp. ctBeL15</name>
    <dbReference type="NCBI Taxonomy" id="2825374"/>
    <lineage>
        <taxon>Viruses</taxon>
        <taxon>Duplodnaviria</taxon>
        <taxon>Heunggongvirae</taxon>
        <taxon>Uroviricota</taxon>
        <taxon>Caudoviricetes</taxon>
    </lineage>
</organism>
<dbReference type="InterPro" id="IPR003314">
    <property type="entry name" value="Mu-type_HTH"/>
</dbReference>
<dbReference type="PROSITE" id="PS51702">
    <property type="entry name" value="HTH_MU"/>
    <property type="match status" value="1"/>
</dbReference>
<protein>
    <submittedName>
        <fullName evidence="2">Mu DNA-binding domain</fullName>
    </submittedName>
</protein>
<dbReference type="EMBL" id="BK016176">
    <property type="protein sequence ID" value="DAG00087.1"/>
    <property type="molecule type" value="Genomic_DNA"/>
</dbReference>
<accession>A0A8S5V0F1</accession>
<name>A0A8S5V0F1_9CAUD</name>